<dbReference type="InterPro" id="IPR025333">
    <property type="entry name" value="DUF4239"/>
</dbReference>
<name>A0A2P7BGX0_9HYPH</name>
<dbReference type="AlphaFoldDB" id="A0A2P7BGX0"/>
<evidence type="ECO:0000313" key="3">
    <source>
        <dbReference type="Proteomes" id="UP000241444"/>
    </source>
</evidence>
<dbReference type="RefSeq" id="WP_133624783.1">
    <property type="nucleotide sequence ID" value="NZ_PGGO01000016.1"/>
</dbReference>
<keyword evidence="1" id="KW-1133">Transmembrane helix</keyword>
<evidence type="ECO:0000256" key="1">
    <source>
        <dbReference type="SAM" id="Phobius"/>
    </source>
</evidence>
<evidence type="ECO:0000313" key="2">
    <source>
        <dbReference type="EMBL" id="PSH65697.1"/>
    </source>
</evidence>
<sequence length="254" mass="27219">MAGIAIAWIVFVCVSCGALLGMLLRRILPEHHLNNDSKDVLKLGMGLLATLAALVLGLLIASSKSQYDTQRDGLDQVAAKLILVDAGLALYGPKAAGARNQFRHTVASALNHIWPNDSSLASSLTASDTTAGATAVYNLVQELSPQDDTQRRLQSQALQLLQELGQTRWLLVAQQESGVVPLPFLIILVFWLTVLFASFGLLSPPNATIIGVLFVCALSVSAAIFLILELGRPFEGTLQLSSAPIRHAFERIGQ</sequence>
<organism evidence="2 3">
    <name type="scientific">Phyllobacterium brassicacearum</name>
    <dbReference type="NCBI Taxonomy" id="314235"/>
    <lineage>
        <taxon>Bacteria</taxon>
        <taxon>Pseudomonadati</taxon>
        <taxon>Pseudomonadota</taxon>
        <taxon>Alphaproteobacteria</taxon>
        <taxon>Hyphomicrobiales</taxon>
        <taxon>Phyllobacteriaceae</taxon>
        <taxon>Phyllobacterium</taxon>
    </lineage>
</organism>
<dbReference type="Pfam" id="PF14023">
    <property type="entry name" value="Bestrophin-like"/>
    <property type="match status" value="1"/>
</dbReference>
<proteinExistence type="predicted"/>
<protein>
    <recommendedName>
        <fullName evidence="4">DUF4239 domain-containing protein</fullName>
    </recommendedName>
</protein>
<dbReference type="OrthoDB" id="4760162at2"/>
<dbReference type="EMBL" id="PGGO01000016">
    <property type="protein sequence ID" value="PSH65697.1"/>
    <property type="molecule type" value="Genomic_DNA"/>
</dbReference>
<feature type="transmembrane region" description="Helical" evidence="1">
    <location>
        <begin position="7"/>
        <end position="28"/>
    </location>
</feature>
<accession>A0A2P7BGX0</accession>
<feature type="transmembrane region" description="Helical" evidence="1">
    <location>
        <begin position="178"/>
        <end position="201"/>
    </location>
</feature>
<reference evidence="3" key="1">
    <citation type="submission" date="2017-11" db="EMBL/GenBank/DDBJ databases">
        <authorList>
            <person name="Kuznetsova I."/>
            <person name="Sazanova A."/>
            <person name="Chirak E."/>
            <person name="Safronova V."/>
            <person name="Willems A."/>
        </authorList>
    </citation>
    <scope>NUCLEOTIDE SEQUENCE [LARGE SCALE GENOMIC DNA]</scope>
    <source>
        <strain evidence="3">STM 196</strain>
    </source>
</reference>
<comment type="caution">
    <text evidence="2">The sequence shown here is derived from an EMBL/GenBank/DDBJ whole genome shotgun (WGS) entry which is preliminary data.</text>
</comment>
<feature type="transmembrane region" description="Helical" evidence="1">
    <location>
        <begin position="40"/>
        <end position="61"/>
    </location>
</feature>
<dbReference type="Proteomes" id="UP000241444">
    <property type="component" value="Unassembled WGS sequence"/>
</dbReference>
<keyword evidence="1" id="KW-0472">Membrane</keyword>
<evidence type="ECO:0008006" key="4">
    <source>
        <dbReference type="Google" id="ProtNLM"/>
    </source>
</evidence>
<feature type="transmembrane region" description="Helical" evidence="1">
    <location>
        <begin position="207"/>
        <end position="228"/>
    </location>
</feature>
<keyword evidence="3" id="KW-1185">Reference proteome</keyword>
<keyword evidence="1" id="KW-0812">Transmembrane</keyword>
<gene>
    <name evidence="2" type="ORF">CU102_19595</name>
</gene>